<dbReference type="OrthoDB" id="7168509at2"/>
<dbReference type="SMART" id="SM00228">
    <property type="entry name" value="PDZ"/>
    <property type="match status" value="1"/>
</dbReference>
<dbReference type="InterPro" id="IPR005151">
    <property type="entry name" value="Tail-specific_protease"/>
</dbReference>
<keyword evidence="1" id="KW-0732">Signal</keyword>
<dbReference type="GO" id="GO:0006508">
    <property type="term" value="P:proteolysis"/>
    <property type="evidence" value="ECO:0007669"/>
    <property type="project" value="UniProtKB-KW"/>
</dbReference>
<proteinExistence type="predicted"/>
<dbReference type="AlphaFoldDB" id="A0A4R1RF06"/>
<organism evidence="3 4">
    <name type="scientific">Mariniflexile fucanivorans</name>
    <dbReference type="NCBI Taxonomy" id="264023"/>
    <lineage>
        <taxon>Bacteria</taxon>
        <taxon>Pseudomonadati</taxon>
        <taxon>Bacteroidota</taxon>
        <taxon>Flavobacteriia</taxon>
        <taxon>Flavobacteriales</taxon>
        <taxon>Flavobacteriaceae</taxon>
        <taxon>Mariniflexile</taxon>
    </lineage>
</organism>
<dbReference type="Pfam" id="PF18294">
    <property type="entry name" value="Pept_S41_N"/>
    <property type="match status" value="1"/>
</dbReference>
<dbReference type="PANTHER" id="PTHR32060">
    <property type="entry name" value="TAIL-SPECIFIC PROTEASE"/>
    <property type="match status" value="1"/>
</dbReference>
<feature type="domain" description="PDZ" evidence="2">
    <location>
        <begin position="100"/>
        <end position="173"/>
    </location>
</feature>
<evidence type="ECO:0000313" key="4">
    <source>
        <dbReference type="Proteomes" id="UP000295455"/>
    </source>
</evidence>
<accession>A0A4R1RF06</accession>
<protein>
    <submittedName>
        <fullName evidence="3">C-terminal processing protease CtpA/Prc</fullName>
    </submittedName>
</protein>
<dbReference type="EMBL" id="SLUP01000007">
    <property type="protein sequence ID" value="TCL64476.1"/>
    <property type="molecule type" value="Genomic_DNA"/>
</dbReference>
<dbReference type="SUPFAM" id="SSF52096">
    <property type="entry name" value="ClpP/crotonase"/>
    <property type="match status" value="1"/>
</dbReference>
<evidence type="ECO:0000259" key="2">
    <source>
        <dbReference type="PROSITE" id="PS50106"/>
    </source>
</evidence>
<dbReference type="InterPro" id="IPR041613">
    <property type="entry name" value="Pept_S41_N"/>
</dbReference>
<dbReference type="InterPro" id="IPR029045">
    <property type="entry name" value="ClpP/crotonase-like_dom_sf"/>
</dbReference>
<evidence type="ECO:0000313" key="3">
    <source>
        <dbReference type="EMBL" id="TCL64476.1"/>
    </source>
</evidence>
<keyword evidence="4" id="KW-1185">Reference proteome</keyword>
<keyword evidence="3" id="KW-0645">Protease</keyword>
<dbReference type="SMART" id="SM00245">
    <property type="entry name" value="TSPc"/>
    <property type="match status" value="1"/>
</dbReference>
<dbReference type="InterPro" id="IPR001478">
    <property type="entry name" value="PDZ"/>
</dbReference>
<dbReference type="Pfam" id="PF03572">
    <property type="entry name" value="Peptidase_S41"/>
    <property type="match status" value="1"/>
</dbReference>
<dbReference type="Gene3D" id="2.30.42.10">
    <property type="match status" value="1"/>
</dbReference>
<reference evidence="3 4" key="1">
    <citation type="submission" date="2019-03" db="EMBL/GenBank/DDBJ databases">
        <title>Genomic Encyclopedia of Type Strains, Phase IV (KMG-IV): sequencing the most valuable type-strain genomes for metagenomic binning, comparative biology and taxonomic classification.</title>
        <authorList>
            <person name="Goeker M."/>
        </authorList>
    </citation>
    <scope>NUCLEOTIDE SEQUENCE [LARGE SCALE GENOMIC DNA]</scope>
    <source>
        <strain evidence="3 4">DSM 18792</strain>
    </source>
</reference>
<feature type="signal peptide" evidence="1">
    <location>
        <begin position="1"/>
        <end position="22"/>
    </location>
</feature>
<dbReference type="Gene3D" id="3.90.226.10">
    <property type="entry name" value="2-enoyl-CoA Hydratase, Chain A, domain 1"/>
    <property type="match status" value="1"/>
</dbReference>
<dbReference type="InterPro" id="IPR036034">
    <property type="entry name" value="PDZ_sf"/>
</dbReference>
<dbReference type="RefSeq" id="WP_132218542.1">
    <property type="nucleotide sequence ID" value="NZ_OX156936.1"/>
</dbReference>
<dbReference type="GO" id="GO:0008236">
    <property type="term" value="F:serine-type peptidase activity"/>
    <property type="evidence" value="ECO:0007669"/>
    <property type="project" value="InterPro"/>
</dbReference>
<evidence type="ECO:0000256" key="1">
    <source>
        <dbReference type="SAM" id="SignalP"/>
    </source>
</evidence>
<dbReference type="GO" id="GO:0004175">
    <property type="term" value="F:endopeptidase activity"/>
    <property type="evidence" value="ECO:0007669"/>
    <property type="project" value="TreeGrafter"/>
</dbReference>
<comment type="caution">
    <text evidence="3">The sequence shown here is derived from an EMBL/GenBank/DDBJ whole genome shotgun (WGS) entry which is preliminary data.</text>
</comment>
<dbReference type="Proteomes" id="UP000295455">
    <property type="component" value="Unassembled WGS sequence"/>
</dbReference>
<name>A0A4R1RF06_9FLAO</name>
<dbReference type="SUPFAM" id="SSF50156">
    <property type="entry name" value="PDZ domain-like"/>
    <property type="match status" value="1"/>
</dbReference>
<feature type="chain" id="PRO_5020391845" evidence="1">
    <location>
        <begin position="23"/>
        <end position="490"/>
    </location>
</feature>
<sequence length="490" mass="55267">MKNLKNLAIILFISCLATSCFEDENDNQISTTEINDFVWKGMNSWYNWQSEVPNLADSKDDNSSEYQAFLNQTDNPEDFFNSLRFQYGTTDRFSWFIEDYVEQLKEFQGISISHGIRYQSVQINSNGDIIIYVRYVADNSPASSVNIKRGDIINAINGTVLNTSNFNNVVNGLYEDTVTLSFASENDGILTFLEEKTITATVIFENPVYLKKIFNDVNGKKVGYLVYNGFRTSYNDELNAAFSYFKNENINELILDLRLNGGGSVATSAYLSSMIYADANVEEFANLKFNSKHTEENGSYHFTNTLNVYDSNDNKIGTETINRLNTINNLYVLTSNSTASASEMVINGLKPYMNSVKLVGTTTEGKNVGSITLYDSPKTDYQDPSSANSSHSYAMQPIVFQISNKNGESDYTQGFAPDIEVKEYEYWNNILAFGDENEVVLKAALDDIKGVTGKISSSKKQLFAKKLELTDTSKKFEKEMYIENDYFGKE</sequence>
<gene>
    <name evidence="3" type="ORF">EV196_107184</name>
</gene>
<dbReference type="PANTHER" id="PTHR32060:SF22">
    <property type="entry name" value="CARBOXYL-TERMINAL-PROCESSING PEPTIDASE 3, CHLOROPLASTIC"/>
    <property type="match status" value="1"/>
</dbReference>
<keyword evidence="3" id="KW-0378">Hydrolase</keyword>
<dbReference type="PROSITE" id="PS50106">
    <property type="entry name" value="PDZ"/>
    <property type="match status" value="1"/>
</dbReference>
<dbReference type="CDD" id="cd07561">
    <property type="entry name" value="Peptidase_S41_CPP_like"/>
    <property type="match status" value="1"/>
</dbReference>
<dbReference type="Gene3D" id="3.30.750.170">
    <property type="match status" value="1"/>
</dbReference>
<dbReference type="PROSITE" id="PS51257">
    <property type="entry name" value="PROKAR_LIPOPROTEIN"/>
    <property type="match status" value="1"/>
</dbReference>